<dbReference type="InterPro" id="IPR012337">
    <property type="entry name" value="RNaseH-like_sf"/>
</dbReference>
<accession>A0A0V1HRB9</accession>
<dbReference type="PANTHER" id="PTHR45913:SF22">
    <property type="entry name" value="SCAN BOX DOMAIN-CONTAINING PROTEIN"/>
    <property type="match status" value="1"/>
</dbReference>
<dbReference type="AlphaFoldDB" id="A0A0V1HRB9"/>
<dbReference type="Proteomes" id="UP000055024">
    <property type="component" value="Unassembled WGS sequence"/>
</dbReference>
<protein>
    <submittedName>
        <fullName evidence="1">SCAN domain-containing protein 3</fullName>
    </submittedName>
</protein>
<sequence>MQYFSNLQKLEEGADVSDRDMEIYINHLEKLRENFKILSFGVINTPKLSAAVQPFLLAFPSSYLVEAGFSHANAILSKQRNRLNEEMRDDLRMKLTNFQPNINALAAAHQTHPSH</sequence>
<dbReference type="SUPFAM" id="SSF53098">
    <property type="entry name" value="Ribonuclease H-like"/>
    <property type="match status" value="1"/>
</dbReference>
<evidence type="ECO:0000313" key="2">
    <source>
        <dbReference type="Proteomes" id="UP000055024"/>
    </source>
</evidence>
<organism evidence="1 2">
    <name type="scientific">Trichinella zimbabwensis</name>
    <dbReference type="NCBI Taxonomy" id="268475"/>
    <lineage>
        <taxon>Eukaryota</taxon>
        <taxon>Metazoa</taxon>
        <taxon>Ecdysozoa</taxon>
        <taxon>Nematoda</taxon>
        <taxon>Enoplea</taxon>
        <taxon>Dorylaimia</taxon>
        <taxon>Trichinellida</taxon>
        <taxon>Trichinellidae</taxon>
        <taxon>Trichinella</taxon>
    </lineage>
</organism>
<evidence type="ECO:0000313" key="1">
    <source>
        <dbReference type="EMBL" id="KRZ12658.1"/>
    </source>
</evidence>
<keyword evidence="2" id="KW-1185">Reference proteome</keyword>
<comment type="caution">
    <text evidence="1">The sequence shown here is derived from an EMBL/GenBank/DDBJ whole genome shotgun (WGS) entry which is preliminary data.</text>
</comment>
<dbReference type="OrthoDB" id="5917201at2759"/>
<dbReference type="EMBL" id="JYDP01000038">
    <property type="protein sequence ID" value="KRZ12658.1"/>
    <property type="molecule type" value="Genomic_DNA"/>
</dbReference>
<proteinExistence type="predicted"/>
<dbReference type="STRING" id="268475.A0A0V1HRB9"/>
<name>A0A0V1HRB9_9BILA</name>
<gene>
    <name evidence="1" type="primary">SCAND3</name>
    <name evidence="1" type="ORF">T11_228</name>
</gene>
<dbReference type="PANTHER" id="PTHR45913">
    <property type="entry name" value="EPM2A-INTERACTING PROTEIN 1"/>
    <property type="match status" value="1"/>
</dbReference>
<reference evidence="1 2" key="1">
    <citation type="submission" date="2015-01" db="EMBL/GenBank/DDBJ databases">
        <title>Evolution of Trichinella species and genotypes.</title>
        <authorList>
            <person name="Korhonen P.K."/>
            <person name="Edoardo P."/>
            <person name="Giuseppe L.R."/>
            <person name="Gasser R.B."/>
        </authorList>
    </citation>
    <scope>NUCLEOTIDE SEQUENCE [LARGE SCALE GENOMIC DNA]</scope>
    <source>
        <strain evidence="1">ISS1029</strain>
    </source>
</reference>